<dbReference type="CDD" id="cd00198">
    <property type="entry name" value="vWFA"/>
    <property type="match status" value="1"/>
</dbReference>
<reference evidence="4" key="1">
    <citation type="submission" date="2017-05" db="EMBL/GenBank/DDBJ databases">
        <title>Physiological properties and genetic analysis related to exopolysaccharide production of fresh-water unicellular cyanobacterium Aphanothece sacrum, Suizenji Nori, that has been cultured as a food source in Japan.</title>
        <authorList>
            <person name="Kanesaki Y."/>
            <person name="Yoshikawa S."/>
            <person name="Ohki K."/>
        </authorList>
    </citation>
    <scope>NUCLEOTIDE SEQUENCE [LARGE SCALE GENOMIC DNA]</scope>
    <source>
        <strain evidence="4">FPU1</strain>
    </source>
</reference>
<dbReference type="Proteomes" id="UP000287247">
    <property type="component" value="Unassembled WGS sequence"/>
</dbReference>
<evidence type="ECO:0000313" key="3">
    <source>
        <dbReference type="EMBL" id="GBF81963.1"/>
    </source>
</evidence>
<sequence>MKNTNLISAVFIGSTCTLSVLGYGMSAKAAALKSVDIELAFLIDGSASISQSDFNAQINTLSKIFSATNFYDVFVKPLSTKKLAVSAYQFGTQGTLNTPVISQLADWVLIDEQNQKAGRAFSLDLSDGINTKLGNFTPIGDAVSFVTNALLKNQYDGKKVVNISTDGFNTHEIINPSDAAVNAFFREVTINAIVIPATQSDIGGKIPNPLYDLAKIKSIIDPYPNFPSEYKNKNFDGSPAFIITDYATGKMSLEDALLLKLGKETIGEKKIISVPPLIFDPPKTPVSDPSTSNTPDSETALNSDQTIPEPNAILGLLSLGILGLIKKIKCQ</sequence>
<keyword evidence="4" id="KW-1185">Reference proteome</keyword>
<accession>A0A401IL28</accession>
<dbReference type="RefSeq" id="WP_124971487.1">
    <property type="nucleotide sequence ID" value="NZ_BDQK01000014.1"/>
</dbReference>
<dbReference type="Gene3D" id="3.40.50.410">
    <property type="entry name" value="von Willebrand factor, type A domain"/>
    <property type="match status" value="1"/>
</dbReference>
<dbReference type="InterPro" id="IPR010607">
    <property type="entry name" value="DUF1194"/>
</dbReference>
<evidence type="ECO:0000259" key="2">
    <source>
        <dbReference type="PROSITE" id="PS50234"/>
    </source>
</evidence>
<organism evidence="3 4">
    <name type="scientific">Aphanothece sacrum FPU1</name>
    <dbReference type="NCBI Taxonomy" id="1920663"/>
    <lineage>
        <taxon>Bacteria</taxon>
        <taxon>Bacillati</taxon>
        <taxon>Cyanobacteriota</taxon>
        <taxon>Cyanophyceae</taxon>
        <taxon>Oscillatoriophycideae</taxon>
        <taxon>Chroococcales</taxon>
        <taxon>Aphanothecaceae</taxon>
        <taxon>Aphanothece</taxon>
    </lineage>
</organism>
<feature type="compositionally biased region" description="Polar residues" evidence="1">
    <location>
        <begin position="287"/>
        <end position="305"/>
    </location>
</feature>
<feature type="domain" description="VWFA" evidence="2">
    <location>
        <begin position="38"/>
        <end position="261"/>
    </location>
</feature>
<dbReference type="Pfam" id="PF06707">
    <property type="entry name" value="DUF1194"/>
    <property type="match status" value="1"/>
</dbReference>
<evidence type="ECO:0000313" key="4">
    <source>
        <dbReference type="Proteomes" id="UP000287247"/>
    </source>
</evidence>
<name>A0A401IL28_APHSA</name>
<protein>
    <recommendedName>
        <fullName evidence="2">VWFA domain-containing protein</fullName>
    </recommendedName>
</protein>
<feature type="region of interest" description="Disordered" evidence="1">
    <location>
        <begin position="281"/>
        <end position="305"/>
    </location>
</feature>
<proteinExistence type="predicted"/>
<dbReference type="InterPro" id="IPR002035">
    <property type="entry name" value="VWF_A"/>
</dbReference>
<comment type="caution">
    <text evidence="3">The sequence shown here is derived from an EMBL/GenBank/DDBJ whole genome shotgun (WGS) entry which is preliminary data.</text>
</comment>
<dbReference type="SUPFAM" id="SSF53300">
    <property type="entry name" value="vWA-like"/>
    <property type="match status" value="1"/>
</dbReference>
<dbReference type="AlphaFoldDB" id="A0A401IL28"/>
<gene>
    <name evidence="3" type="ORF">AsFPU1_3386</name>
</gene>
<dbReference type="OrthoDB" id="9792179at2"/>
<dbReference type="PROSITE" id="PS50234">
    <property type="entry name" value="VWFA"/>
    <property type="match status" value="1"/>
</dbReference>
<dbReference type="InterPro" id="IPR036465">
    <property type="entry name" value="vWFA_dom_sf"/>
</dbReference>
<dbReference type="EMBL" id="BDQK01000014">
    <property type="protein sequence ID" value="GBF81963.1"/>
    <property type="molecule type" value="Genomic_DNA"/>
</dbReference>
<evidence type="ECO:0000256" key="1">
    <source>
        <dbReference type="SAM" id="MobiDB-lite"/>
    </source>
</evidence>